<dbReference type="SMART" id="SM00387">
    <property type="entry name" value="HATPase_c"/>
    <property type="match status" value="1"/>
</dbReference>
<evidence type="ECO:0000256" key="8">
    <source>
        <dbReference type="ARBA" id="ARBA00022840"/>
    </source>
</evidence>
<dbReference type="Pfam" id="PF00512">
    <property type="entry name" value="HisKA"/>
    <property type="match status" value="1"/>
</dbReference>
<dbReference type="InterPro" id="IPR013655">
    <property type="entry name" value="PAS_fold_3"/>
</dbReference>
<evidence type="ECO:0000313" key="18">
    <source>
        <dbReference type="Proteomes" id="UP000245206"/>
    </source>
</evidence>
<dbReference type="EMBL" id="BFAZ01000009">
    <property type="protein sequence ID" value="GBF43869.1"/>
    <property type="molecule type" value="Genomic_DNA"/>
</dbReference>
<dbReference type="AlphaFoldDB" id="A0A2P2DGY6"/>
<evidence type="ECO:0000256" key="5">
    <source>
        <dbReference type="ARBA" id="ARBA00022679"/>
    </source>
</evidence>
<keyword evidence="7 17" id="KW-0418">Kinase</keyword>
<name>A0A2P2DGY6_9LEPT</name>
<evidence type="ECO:0000259" key="15">
    <source>
        <dbReference type="PROSITE" id="PS50112"/>
    </source>
</evidence>
<evidence type="ECO:0000259" key="14">
    <source>
        <dbReference type="PROSITE" id="PS50110"/>
    </source>
</evidence>
<dbReference type="Pfam" id="PF00072">
    <property type="entry name" value="Response_reg"/>
    <property type="match status" value="1"/>
</dbReference>
<dbReference type="PANTHER" id="PTHR45339:SF1">
    <property type="entry name" value="HYBRID SIGNAL TRANSDUCTION HISTIDINE KINASE J"/>
    <property type="match status" value="1"/>
</dbReference>
<dbReference type="CDD" id="cd00082">
    <property type="entry name" value="HisKA"/>
    <property type="match status" value="1"/>
</dbReference>
<feature type="modified residue" description="4-aspartylphosphate" evidence="12">
    <location>
        <position position="720"/>
    </location>
</feature>
<dbReference type="EC" id="2.7.13.3" evidence="3"/>
<comment type="caution">
    <text evidence="17">The sequence shown here is derived from an EMBL/GenBank/DDBJ whole genome shotgun (WGS) entry which is preliminary data.</text>
</comment>
<evidence type="ECO:0000256" key="4">
    <source>
        <dbReference type="ARBA" id="ARBA00022553"/>
    </source>
</evidence>
<keyword evidence="6" id="KW-0547">Nucleotide-binding</keyword>
<dbReference type="PROSITE" id="PS50110">
    <property type="entry name" value="RESPONSE_REGULATORY"/>
    <property type="match status" value="1"/>
</dbReference>
<evidence type="ECO:0000256" key="9">
    <source>
        <dbReference type="ARBA" id="ARBA00023012"/>
    </source>
</evidence>
<keyword evidence="5" id="KW-0808">Transferase</keyword>
<dbReference type="Proteomes" id="UP000245206">
    <property type="component" value="Unassembled WGS sequence"/>
</dbReference>
<dbReference type="CDD" id="cd00130">
    <property type="entry name" value="PAS"/>
    <property type="match status" value="2"/>
</dbReference>
<dbReference type="SMART" id="SM00086">
    <property type="entry name" value="PAC"/>
    <property type="match status" value="3"/>
</dbReference>
<dbReference type="Gene3D" id="1.10.287.130">
    <property type="match status" value="1"/>
</dbReference>
<dbReference type="SMART" id="SM00448">
    <property type="entry name" value="REC"/>
    <property type="match status" value="1"/>
</dbReference>
<evidence type="ECO:0000256" key="3">
    <source>
        <dbReference type="ARBA" id="ARBA00012438"/>
    </source>
</evidence>
<dbReference type="InterPro" id="IPR000014">
    <property type="entry name" value="PAS"/>
</dbReference>
<evidence type="ECO:0000259" key="13">
    <source>
        <dbReference type="PROSITE" id="PS50109"/>
    </source>
</evidence>
<comment type="catalytic activity">
    <reaction evidence="1">
        <text>ATP + protein L-histidine = ADP + protein N-phospho-L-histidine.</text>
        <dbReference type="EC" id="2.7.13.3"/>
    </reaction>
</comment>
<keyword evidence="11" id="KW-0131">Cell cycle</keyword>
<dbReference type="PRINTS" id="PR00344">
    <property type="entry name" value="BCTRLSENSOR"/>
</dbReference>
<evidence type="ECO:0000256" key="6">
    <source>
        <dbReference type="ARBA" id="ARBA00022741"/>
    </source>
</evidence>
<evidence type="ECO:0000259" key="16">
    <source>
        <dbReference type="PROSITE" id="PS50113"/>
    </source>
</evidence>
<feature type="domain" description="Response regulatory" evidence="14">
    <location>
        <begin position="669"/>
        <end position="789"/>
    </location>
</feature>
<keyword evidence="10" id="KW-0472">Membrane</keyword>
<evidence type="ECO:0000256" key="1">
    <source>
        <dbReference type="ARBA" id="ARBA00000085"/>
    </source>
</evidence>
<dbReference type="InterPro" id="IPR001610">
    <property type="entry name" value="PAC"/>
</dbReference>
<dbReference type="CDD" id="cd17546">
    <property type="entry name" value="REC_hyHK_CKI1_RcsC-like"/>
    <property type="match status" value="1"/>
</dbReference>
<dbReference type="InterPro" id="IPR003594">
    <property type="entry name" value="HATPase_dom"/>
</dbReference>
<dbReference type="InterPro" id="IPR011006">
    <property type="entry name" value="CheY-like_superfamily"/>
</dbReference>
<sequence>MESMATHPSLEIQILSDFEDIVFSIGYPKLEILYTSPSIKTLTGYDSEFFLKNKQSWQNFIYKDDRNLIKHTLKSIRKNKKFRLRIRILTQENRIKYIECRGRLIHNPLNESYRIDGIVSDISDLLPLQKLFEDESIDAKHLLFENNIIFNGTQDSMFLIEVMDTEQFIIRRINLAYEKSTGITQTMIQGKTPSELLGEDVGNVVINNFKRAIQAKKTISYEESFAMPAGTKIWITELTPVEVDGKFKYIVGASKDITEQKLAENALKEYNERYSLILEASSDGWFDWDLINNTVIYSRRWWLEFGNNDKPENVPIGYWQSLIHPDDVGWVSEFLENILSSQRETFEFTFQMKKRKGNYVHVLSRCYIQRDASGNKIRMLGSNTDLTETKKIEYTLRHAKELAEAANLAKGNFLANMSHEIRTPLNGIIGFTELLLNSPLQEEQKEYLKNIFLSGKSLLELVNQILDFSKIDSGKIEFESISTNLKDLAQSTVDLFQISAATKGIALQLNIDENLPTYILLDPLRIRQILSNLIGNAIKFTHEGSVNISILQKEKIGDIVTIEFEVADTGIGIDINSQSKLFDTFSQADTSITRKYGGTGLGLSITNELLLKMNSKLNIKSELNVGSKFSFTLKLESKSVGETAKTIFQEKPFTNDEITKVQKPEFQNDVLIVEDNELNRKLLSKLLQNKYPNISLRYAVDGVDALEKFQFQKPDLIIMDLQMPIMDGYTATIEIRKLEKDQIKKTSIVALTAGAYYSVKDSAMESGMDDFLTKPISAAYLYETVEKWLTSGRV</sequence>
<feature type="domain" description="PAC" evidence="16">
    <location>
        <begin position="346"/>
        <end position="398"/>
    </location>
</feature>
<dbReference type="CDD" id="cd16922">
    <property type="entry name" value="HATPase_EvgS-ArcB-TorS-like"/>
    <property type="match status" value="1"/>
</dbReference>
<dbReference type="SUPFAM" id="SSF47384">
    <property type="entry name" value="Homodimeric domain of signal transducing histidine kinase"/>
    <property type="match status" value="1"/>
</dbReference>
<dbReference type="Gene3D" id="3.30.565.10">
    <property type="entry name" value="Histidine kinase-like ATPase, C-terminal domain"/>
    <property type="match status" value="1"/>
</dbReference>
<dbReference type="GO" id="GO:0000155">
    <property type="term" value="F:phosphorelay sensor kinase activity"/>
    <property type="evidence" value="ECO:0007669"/>
    <property type="project" value="InterPro"/>
</dbReference>
<evidence type="ECO:0000256" key="7">
    <source>
        <dbReference type="ARBA" id="ARBA00022777"/>
    </source>
</evidence>
<keyword evidence="9" id="KW-0902">Two-component regulatory system</keyword>
<evidence type="ECO:0000256" key="2">
    <source>
        <dbReference type="ARBA" id="ARBA00004370"/>
    </source>
</evidence>
<dbReference type="InterPro" id="IPR003661">
    <property type="entry name" value="HisK_dim/P_dom"/>
</dbReference>
<keyword evidence="4 12" id="KW-0597">Phosphoprotein</keyword>
<dbReference type="InterPro" id="IPR013656">
    <property type="entry name" value="PAS_4"/>
</dbReference>
<gene>
    <name evidence="17" type="ORF">LPTSP2_31720</name>
</gene>
<dbReference type="InterPro" id="IPR036890">
    <property type="entry name" value="HATPase_C_sf"/>
</dbReference>
<dbReference type="InterPro" id="IPR036097">
    <property type="entry name" value="HisK_dim/P_sf"/>
</dbReference>
<dbReference type="Pfam" id="PF02518">
    <property type="entry name" value="HATPase_c"/>
    <property type="match status" value="1"/>
</dbReference>
<dbReference type="NCBIfam" id="TIGR00229">
    <property type="entry name" value="sensory_box"/>
    <property type="match status" value="2"/>
</dbReference>
<reference evidence="18" key="1">
    <citation type="journal article" date="2019" name="Microbiol. Immunol.">
        <title>Molecular and phenotypic characterization of Leptospira johnsonii sp. nov., Leptospira ellinghausenii sp. nov. and Leptospira ryugenii sp. nov. isolated from soil and water in Japan.</title>
        <authorList>
            <person name="Masuzawa T."/>
            <person name="Saito M."/>
            <person name="Nakao R."/>
            <person name="Nikaido Y."/>
            <person name="Matsumoto M."/>
            <person name="Ogawa M."/>
            <person name="Yokoyama M."/>
            <person name="Hidaka Y."/>
            <person name="Tomita J."/>
            <person name="Sakakibara K."/>
            <person name="Suzuki K."/>
            <person name="Yasuda S."/>
            <person name="Sato H."/>
            <person name="Yamaguchi M."/>
            <person name="Yoshida S.I."/>
            <person name="Koizumi N."/>
            <person name="Kawamura Y."/>
        </authorList>
    </citation>
    <scope>NUCLEOTIDE SEQUENCE [LARGE SCALE GENOMIC DNA]</scope>
    <source>
        <strain evidence="18">E18</strain>
    </source>
</reference>
<dbReference type="InterPro" id="IPR000700">
    <property type="entry name" value="PAS-assoc_C"/>
</dbReference>
<organism evidence="17 18">
    <name type="scientific">Leptospira ellinghausenii</name>
    <dbReference type="NCBI Taxonomy" id="1917822"/>
    <lineage>
        <taxon>Bacteria</taxon>
        <taxon>Pseudomonadati</taxon>
        <taxon>Spirochaetota</taxon>
        <taxon>Spirochaetia</taxon>
        <taxon>Leptospirales</taxon>
        <taxon>Leptospiraceae</taxon>
        <taxon>Leptospira</taxon>
    </lineage>
</organism>
<dbReference type="InterPro" id="IPR005467">
    <property type="entry name" value="His_kinase_dom"/>
</dbReference>
<dbReference type="SUPFAM" id="SSF52172">
    <property type="entry name" value="CheY-like"/>
    <property type="match status" value="1"/>
</dbReference>
<dbReference type="Gene3D" id="3.30.450.20">
    <property type="entry name" value="PAS domain"/>
    <property type="match status" value="3"/>
</dbReference>
<evidence type="ECO:0000256" key="12">
    <source>
        <dbReference type="PROSITE-ProRule" id="PRU00169"/>
    </source>
</evidence>
<comment type="subcellular location">
    <subcellularLocation>
        <location evidence="2">Membrane</location>
    </subcellularLocation>
</comment>
<feature type="domain" description="Histidine kinase" evidence="13">
    <location>
        <begin position="416"/>
        <end position="637"/>
    </location>
</feature>
<evidence type="ECO:0000256" key="11">
    <source>
        <dbReference type="ARBA" id="ARBA00023306"/>
    </source>
</evidence>
<evidence type="ECO:0000256" key="10">
    <source>
        <dbReference type="ARBA" id="ARBA00023136"/>
    </source>
</evidence>
<dbReference type="SMART" id="SM00091">
    <property type="entry name" value="PAS"/>
    <property type="match status" value="3"/>
</dbReference>
<dbReference type="SUPFAM" id="SSF55785">
    <property type="entry name" value="PYP-like sensor domain (PAS domain)"/>
    <property type="match status" value="3"/>
</dbReference>
<dbReference type="PROSITE" id="PS50113">
    <property type="entry name" value="PAC"/>
    <property type="match status" value="2"/>
</dbReference>
<dbReference type="Pfam" id="PF08447">
    <property type="entry name" value="PAS_3"/>
    <property type="match status" value="2"/>
</dbReference>
<dbReference type="GO" id="GO:0005524">
    <property type="term" value="F:ATP binding"/>
    <property type="evidence" value="ECO:0007669"/>
    <property type="project" value="UniProtKB-KW"/>
</dbReference>
<dbReference type="FunFam" id="1.10.287.130:FF:000038">
    <property type="entry name" value="Sensory transduction histidine kinase"/>
    <property type="match status" value="1"/>
</dbReference>
<dbReference type="SUPFAM" id="SSF55874">
    <property type="entry name" value="ATPase domain of HSP90 chaperone/DNA topoisomerase II/histidine kinase"/>
    <property type="match status" value="1"/>
</dbReference>
<accession>A0A2P2DGY6</accession>
<keyword evidence="8" id="KW-0067">ATP-binding</keyword>
<dbReference type="Pfam" id="PF08448">
    <property type="entry name" value="PAS_4"/>
    <property type="match status" value="1"/>
</dbReference>
<dbReference type="InterPro" id="IPR035965">
    <property type="entry name" value="PAS-like_dom_sf"/>
</dbReference>
<dbReference type="FunFam" id="3.30.565.10:FF:000010">
    <property type="entry name" value="Sensor histidine kinase RcsC"/>
    <property type="match status" value="1"/>
</dbReference>
<protein>
    <recommendedName>
        <fullName evidence="3">histidine kinase</fullName>
        <ecNumber evidence="3">2.7.13.3</ecNumber>
    </recommendedName>
</protein>
<proteinExistence type="predicted"/>
<evidence type="ECO:0000313" key="17">
    <source>
        <dbReference type="EMBL" id="GBF43869.1"/>
    </source>
</evidence>
<feature type="domain" description="PAC" evidence="16">
    <location>
        <begin position="219"/>
        <end position="269"/>
    </location>
</feature>
<dbReference type="PANTHER" id="PTHR45339">
    <property type="entry name" value="HYBRID SIGNAL TRANSDUCTION HISTIDINE KINASE J"/>
    <property type="match status" value="1"/>
</dbReference>
<feature type="domain" description="PAS" evidence="15">
    <location>
        <begin position="13"/>
        <end position="80"/>
    </location>
</feature>
<dbReference type="GO" id="GO:0016020">
    <property type="term" value="C:membrane"/>
    <property type="evidence" value="ECO:0007669"/>
    <property type="project" value="UniProtKB-SubCell"/>
</dbReference>
<dbReference type="Gene3D" id="3.40.50.2300">
    <property type="match status" value="1"/>
</dbReference>
<dbReference type="InterPro" id="IPR001789">
    <property type="entry name" value="Sig_transdc_resp-reg_receiver"/>
</dbReference>
<dbReference type="PROSITE" id="PS50109">
    <property type="entry name" value="HIS_KIN"/>
    <property type="match status" value="1"/>
</dbReference>
<dbReference type="PROSITE" id="PS50112">
    <property type="entry name" value="PAS"/>
    <property type="match status" value="1"/>
</dbReference>
<keyword evidence="18" id="KW-1185">Reference proteome</keyword>
<dbReference type="InterPro" id="IPR004358">
    <property type="entry name" value="Sig_transdc_His_kin-like_C"/>
</dbReference>
<dbReference type="SMART" id="SM00388">
    <property type="entry name" value="HisKA"/>
    <property type="match status" value="1"/>
</dbReference>